<feature type="transmembrane region" description="Helical" evidence="6">
    <location>
        <begin position="12"/>
        <end position="36"/>
    </location>
</feature>
<keyword evidence="3 6" id="KW-0812">Transmembrane</keyword>
<dbReference type="Proteomes" id="UP001597511">
    <property type="component" value="Unassembled WGS sequence"/>
</dbReference>
<feature type="transmembrane region" description="Helical" evidence="6">
    <location>
        <begin position="48"/>
        <end position="71"/>
    </location>
</feature>
<sequence>MHIPDFSDPSIWLSLLTLTFLEIVLGIDNIIFISIISDKLDPSQQRKARNIGLALAMIFRIGLLLTITWIMKLKDPILTIPFITDKLTGADLQLSWKDLILLAGGLFLVVKSTLEIHHKLEKPTPQDTTAKKIYATLSSVIVQIVLIDAVFSFDSILTAIGLVDEVFIMIVAVVISIAIMMAFAGAVSRFINKNPTLQMLALAFLIVIGVMLVAEAFHQEIPKSYIYSMIAFSLLVEILNMRMRKTHNPVELKNKLDE</sequence>
<feature type="transmembrane region" description="Helical" evidence="6">
    <location>
        <begin position="224"/>
        <end position="243"/>
    </location>
</feature>
<keyword evidence="5 6" id="KW-0472">Membrane</keyword>
<keyword evidence="8" id="KW-1185">Reference proteome</keyword>
<keyword evidence="4 6" id="KW-1133">Transmembrane helix</keyword>
<dbReference type="PANTHER" id="PTHR30238">
    <property type="entry name" value="MEMBRANE BOUND PREDICTED REDOX MODULATOR"/>
    <property type="match status" value="1"/>
</dbReference>
<dbReference type="PANTHER" id="PTHR30238:SF4">
    <property type="entry name" value="SLL1022 PROTEIN"/>
    <property type="match status" value="1"/>
</dbReference>
<protein>
    <submittedName>
        <fullName evidence="7">TerC family protein</fullName>
    </submittedName>
</protein>
<evidence type="ECO:0000256" key="1">
    <source>
        <dbReference type="ARBA" id="ARBA00004141"/>
    </source>
</evidence>
<dbReference type="RefSeq" id="WP_386102580.1">
    <property type="nucleotide sequence ID" value="NZ_JBHUOZ010000003.1"/>
</dbReference>
<dbReference type="EMBL" id="JBHUOZ010000003">
    <property type="protein sequence ID" value="MFD2921720.1"/>
    <property type="molecule type" value="Genomic_DNA"/>
</dbReference>
<comment type="subcellular location">
    <subcellularLocation>
        <location evidence="1">Membrane</location>
        <topology evidence="1">Multi-pass membrane protein</topology>
    </subcellularLocation>
</comment>
<comment type="similarity">
    <text evidence="2">Belongs to the TerC family.</text>
</comment>
<feature type="transmembrane region" description="Helical" evidence="6">
    <location>
        <begin position="166"/>
        <end position="187"/>
    </location>
</feature>
<name>A0ABW6A8M9_9BACT</name>
<evidence type="ECO:0000256" key="5">
    <source>
        <dbReference type="ARBA" id="ARBA00023136"/>
    </source>
</evidence>
<dbReference type="Pfam" id="PF03741">
    <property type="entry name" value="TerC"/>
    <property type="match status" value="1"/>
</dbReference>
<feature type="transmembrane region" description="Helical" evidence="6">
    <location>
        <begin position="94"/>
        <end position="114"/>
    </location>
</feature>
<dbReference type="InterPro" id="IPR005496">
    <property type="entry name" value="Integral_membrane_TerC"/>
</dbReference>
<dbReference type="SUPFAM" id="SSF103473">
    <property type="entry name" value="MFS general substrate transporter"/>
    <property type="match status" value="1"/>
</dbReference>
<comment type="caution">
    <text evidence="7">The sequence shown here is derived from an EMBL/GenBank/DDBJ whole genome shotgun (WGS) entry which is preliminary data.</text>
</comment>
<gene>
    <name evidence="7" type="ORF">ACFS6H_18515</name>
</gene>
<dbReference type="InterPro" id="IPR036259">
    <property type="entry name" value="MFS_trans_sf"/>
</dbReference>
<evidence type="ECO:0000256" key="4">
    <source>
        <dbReference type="ARBA" id="ARBA00022989"/>
    </source>
</evidence>
<reference evidence="8" key="1">
    <citation type="journal article" date="2019" name="Int. J. Syst. Evol. Microbiol.">
        <title>The Global Catalogue of Microorganisms (GCM) 10K type strain sequencing project: providing services to taxonomists for standard genome sequencing and annotation.</title>
        <authorList>
            <consortium name="The Broad Institute Genomics Platform"/>
            <consortium name="The Broad Institute Genome Sequencing Center for Infectious Disease"/>
            <person name="Wu L."/>
            <person name="Ma J."/>
        </authorList>
    </citation>
    <scope>NUCLEOTIDE SEQUENCE [LARGE SCALE GENOMIC DNA]</scope>
    <source>
        <strain evidence="8">KCTC 23299</strain>
    </source>
</reference>
<organism evidence="7 8">
    <name type="scientific">Terrimonas rubra</name>
    <dbReference type="NCBI Taxonomy" id="1035890"/>
    <lineage>
        <taxon>Bacteria</taxon>
        <taxon>Pseudomonadati</taxon>
        <taxon>Bacteroidota</taxon>
        <taxon>Chitinophagia</taxon>
        <taxon>Chitinophagales</taxon>
        <taxon>Chitinophagaceae</taxon>
        <taxon>Terrimonas</taxon>
    </lineage>
</organism>
<feature type="transmembrane region" description="Helical" evidence="6">
    <location>
        <begin position="134"/>
        <end position="160"/>
    </location>
</feature>
<feature type="transmembrane region" description="Helical" evidence="6">
    <location>
        <begin position="199"/>
        <end position="218"/>
    </location>
</feature>
<evidence type="ECO:0000256" key="3">
    <source>
        <dbReference type="ARBA" id="ARBA00022692"/>
    </source>
</evidence>
<evidence type="ECO:0000313" key="7">
    <source>
        <dbReference type="EMBL" id="MFD2921720.1"/>
    </source>
</evidence>
<evidence type="ECO:0000256" key="6">
    <source>
        <dbReference type="SAM" id="Phobius"/>
    </source>
</evidence>
<accession>A0ABW6A8M9</accession>
<evidence type="ECO:0000256" key="2">
    <source>
        <dbReference type="ARBA" id="ARBA00007511"/>
    </source>
</evidence>
<evidence type="ECO:0000313" key="8">
    <source>
        <dbReference type="Proteomes" id="UP001597511"/>
    </source>
</evidence>
<proteinExistence type="inferred from homology"/>